<dbReference type="NCBIfam" id="NF002199">
    <property type="entry name" value="PRK01060.1-4"/>
    <property type="match status" value="1"/>
</dbReference>
<protein>
    <recommendedName>
        <fullName evidence="9">Xylose isomerase-like TIM barrel domain-containing protein</fullName>
    </recommendedName>
</protein>
<dbReference type="HAMAP" id="MF_00152">
    <property type="entry name" value="Nfo"/>
    <property type="match status" value="1"/>
</dbReference>
<dbReference type="InterPro" id="IPR018246">
    <property type="entry name" value="AP_endonuc_F2_Zn_BS"/>
</dbReference>
<dbReference type="NCBIfam" id="TIGR00587">
    <property type="entry name" value="nfo"/>
    <property type="match status" value="1"/>
</dbReference>
<feature type="compositionally biased region" description="Polar residues" evidence="8">
    <location>
        <begin position="170"/>
        <end position="182"/>
    </location>
</feature>
<reference evidence="10" key="2">
    <citation type="submission" date="2021-01" db="UniProtKB">
        <authorList>
            <consortium name="EnsemblMetazoa"/>
        </authorList>
    </citation>
    <scope>IDENTIFICATION</scope>
</reference>
<keyword evidence="11" id="KW-1185">Reference proteome</keyword>
<dbReference type="Gene3D" id="3.20.20.150">
    <property type="entry name" value="Divalent-metal-dependent TIM barrel enzymes"/>
    <property type="match status" value="1"/>
</dbReference>
<dbReference type="FunFam" id="3.20.20.150:FF:000046">
    <property type="entry name" value="Uncharacterized protein"/>
    <property type="match status" value="1"/>
</dbReference>
<evidence type="ECO:0000256" key="2">
    <source>
        <dbReference type="ARBA" id="ARBA00005340"/>
    </source>
</evidence>
<sequence length="576" mass="62411">MSSSAPTTRMRLRRKGGAGSSENQDPPADQSSGASGSVSKNESKRVPAKKKKPAVEVKTEVTMTTRLRGKKVMEEGGMDAEEGQNEASTSKAKGGRKGRKRGGVTEVEELHQNTDPVLTPEEPMDTQSDPSSDEVLQSKVELLPSEAKRGLRGKGQGKGQGGKGKAYEGSISQTRGKASSEASMPKVAEEAKLEPEPLLEEEEKEVVEQSLPIKRPRRTKKTLTGEKEDKAQMSNDVEMKVDSTKNQGLKKKTAKGKKAMSKSGSANLGINDTKTEPLPELSKTFTVTDGCDTTNLGKCVGAHCSIAGGLWNAVSDAVSIGAKSFALFLRSQRQWQAKPLEDDNAARFQEACIKHGYPPHLILPHGSYLLNCGSPNPATLSKSRDSLVDELSRCQKLGLTLYNFHPGSTCGDITIEECLDKIGESINMALAKTSGVTAVIENMSRQGHTIGGDFEELRGIIDRVKDKSRIGVCLDTCHAFAAGYDLSTESGYKKMMAEFERVIGFQYLKGVHLNDSKGAVGCHLDRHENIGKGKIGLEGFRRLMNDPRFDNIPLILETPIEFGYAKEIKTLNSLVE</sequence>
<dbReference type="Proteomes" id="UP000007110">
    <property type="component" value="Unassembled WGS sequence"/>
</dbReference>
<evidence type="ECO:0000256" key="1">
    <source>
        <dbReference type="ARBA" id="ARBA00001947"/>
    </source>
</evidence>
<dbReference type="PANTHER" id="PTHR21445">
    <property type="entry name" value="ENDONUCLEASE IV ENDODEOXYRIBONUCLEASE IV"/>
    <property type="match status" value="1"/>
</dbReference>
<comment type="cofactor">
    <cofactor evidence="1">
        <name>Zn(2+)</name>
        <dbReference type="ChEBI" id="CHEBI:29105"/>
    </cofactor>
</comment>
<evidence type="ECO:0000259" key="9">
    <source>
        <dbReference type="Pfam" id="PF01261"/>
    </source>
</evidence>
<dbReference type="InParanoid" id="A0A7M7NMB6"/>
<dbReference type="CDD" id="cd00019">
    <property type="entry name" value="AP2Ec"/>
    <property type="match status" value="1"/>
</dbReference>
<dbReference type="FunFam" id="3.20.20.150:FF:000065">
    <property type="entry name" value="Si:ch211-141o9.10"/>
    <property type="match status" value="1"/>
</dbReference>
<dbReference type="GO" id="GO:0005634">
    <property type="term" value="C:nucleus"/>
    <property type="evidence" value="ECO:0000318"/>
    <property type="project" value="GO_Central"/>
</dbReference>
<dbReference type="OrthoDB" id="7663182at2759"/>
<feature type="domain" description="Xylose isomerase-like TIM barrel" evidence="9">
    <location>
        <begin position="316"/>
        <end position="572"/>
    </location>
</feature>
<keyword evidence="3" id="KW-0479">Metal-binding</keyword>
<feature type="compositionally biased region" description="Basic residues" evidence="8">
    <location>
        <begin position="93"/>
        <end position="102"/>
    </location>
</feature>
<dbReference type="OMA" id="LMTEEPM"/>
<dbReference type="GO" id="GO:0005739">
    <property type="term" value="C:mitochondrion"/>
    <property type="evidence" value="ECO:0000318"/>
    <property type="project" value="GO_Central"/>
</dbReference>
<dbReference type="PROSITE" id="PS00731">
    <property type="entry name" value="AP_NUCLEASE_F2_3"/>
    <property type="match status" value="1"/>
</dbReference>
<dbReference type="PROSITE" id="PS51432">
    <property type="entry name" value="AP_NUCLEASE_F2_4"/>
    <property type="match status" value="1"/>
</dbReference>
<feature type="compositionally biased region" description="Gly residues" evidence="8">
    <location>
        <begin position="153"/>
        <end position="164"/>
    </location>
</feature>
<evidence type="ECO:0000256" key="5">
    <source>
        <dbReference type="ARBA" id="ARBA00022801"/>
    </source>
</evidence>
<dbReference type="PANTHER" id="PTHR21445:SF0">
    <property type="entry name" value="APURINIC-APYRIMIDINIC ENDONUCLEASE"/>
    <property type="match status" value="1"/>
</dbReference>
<dbReference type="InterPro" id="IPR001719">
    <property type="entry name" value="AP_endonuc_2"/>
</dbReference>
<dbReference type="SUPFAM" id="SSF51658">
    <property type="entry name" value="Xylose isomerase-like"/>
    <property type="match status" value="1"/>
</dbReference>
<dbReference type="GO" id="GO:0003906">
    <property type="term" value="F:DNA-(apurinic or apyrimidinic site) endonuclease activity"/>
    <property type="evidence" value="ECO:0000318"/>
    <property type="project" value="GO_Central"/>
</dbReference>
<dbReference type="Pfam" id="PF01261">
    <property type="entry name" value="AP_endonuc_2"/>
    <property type="match status" value="1"/>
</dbReference>
<comment type="similarity">
    <text evidence="2">Belongs to the AP endonuclease 2 family.</text>
</comment>
<evidence type="ECO:0000256" key="4">
    <source>
        <dbReference type="ARBA" id="ARBA00022763"/>
    </source>
</evidence>
<dbReference type="EnsemblMetazoa" id="XM_030982548">
    <property type="protein sequence ID" value="XP_030838408"/>
    <property type="gene ID" value="LOC592745"/>
</dbReference>
<keyword evidence="4" id="KW-0227">DNA damage</keyword>
<evidence type="ECO:0000256" key="6">
    <source>
        <dbReference type="ARBA" id="ARBA00022833"/>
    </source>
</evidence>
<dbReference type="GO" id="GO:0006284">
    <property type="term" value="P:base-excision repair"/>
    <property type="evidence" value="ECO:0000318"/>
    <property type="project" value="GO_Central"/>
</dbReference>
<evidence type="ECO:0000256" key="8">
    <source>
        <dbReference type="SAM" id="MobiDB-lite"/>
    </source>
</evidence>
<dbReference type="InterPro" id="IPR013022">
    <property type="entry name" value="Xyl_isomerase-like_TIM-brl"/>
</dbReference>
<proteinExistence type="inferred from homology"/>
<feature type="region of interest" description="Disordered" evidence="8">
    <location>
        <begin position="1"/>
        <end position="275"/>
    </location>
</feature>
<keyword evidence="5" id="KW-0378">Hydrolase</keyword>
<feature type="compositionally biased region" description="Polar residues" evidence="8">
    <location>
        <begin position="20"/>
        <end position="40"/>
    </location>
</feature>
<dbReference type="PROSITE" id="PS00730">
    <property type="entry name" value="AP_NUCLEASE_F2_2"/>
    <property type="match status" value="1"/>
</dbReference>
<dbReference type="KEGG" id="spu:592745"/>
<dbReference type="GO" id="GO:0008270">
    <property type="term" value="F:zinc ion binding"/>
    <property type="evidence" value="ECO:0007669"/>
    <property type="project" value="InterPro"/>
</dbReference>
<keyword evidence="7" id="KW-0234">DNA repair</keyword>
<evidence type="ECO:0000313" key="10">
    <source>
        <dbReference type="EnsemblMetazoa" id="XP_030838408"/>
    </source>
</evidence>
<name>A0A7M7NMB6_STRPU</name>
<keyword evidence="6" id="KW-0862">Zinc</keyword>
<dbReference type="GO" id="GO:0003677">
    <property type="term" value="F:DNA binding"/>
    <property type="evidence" value="ECO:0007669"/>
    <property type="project" value="InterPro"/>
</dbReference>
<dbReference type="AlphaFoldDB" id="A0A7M7NMB6"/>
<dbReference type="RefSeq" id="XP_030838408.1">
    <property type="nucleotide sequence ID" value="XM_030982548.1"/>
</dbReference>
<feature type="compositionally biased region" description="Basic residues" evidence="8">
    <location>
        <begin position="248"/>
        <end position="260"/>
    </location>
</feature>
<evidence type="ECO:0000313" key="11">
    <source>
        <dbReference type="Proteomes" id="UP000007110"/>
    </source>
</evidence>
<evidence type="ECO:0000256" key="7">
    <source>
        <dbReference type="ARBA" id="ARBA00023204"/>
    </source>
</evidence>
<dbReference type="InterPro" id="IPR036237">
    <property type="entry name" value="Xyl_isomerase-like_sf"/>
</dbReference>
<accession>A0A7M7NMB6</accession>
<dbReference type="SMART" id="SM00518">
    <property type="entry name" value="AP2Ec"/>
    <property type="match status" value="1"/>
</dbReference>
<dbReference type="GeneID" id="592745"/>
<reference evidence="11" key="1">
    <citation type="submission" date="2015-02" db="EMBL/GenBank/DDBJ databases">
        <title>Genome sequencing for Strongylocentrotus purpuratus.</title>
        <authorList>
            <person name="Murali S."/>
            <person name="Liu Y."/>
            <person name="Vee V."/>
            <person name="English A."/>
            <person name="Wang M."/>
            <person name="Skinner E."/>
            <person name="Han Y."/>
            <person name="Muzny D.M."/>
            <person name="Worley K.C."/>
            <person name="Gibbs R.A."/>
        </authorList>
    </citation>
    <scope>NUCLEOTIDE SEQUENCE</scope>
</reference>
<organism evidence="10 11">
    <name type="scientific">Strongylocentrotus purpuratus</name>
    <name type="common">Purple sea urchin</name>
    <dbReference type="NCBI Taxonomy" id="7668"/>
    <lineage>
        <taxon>Eukaryota</taxon>
        <taxon>Metazoa</taxon>
        <taxon>Echinodermata</taxon>
        <taxon>Eleutherozoa</taxon>
        <taxon>Echinozoa</taxon>
        <taxon>Echinoidea</taxon>
        <taxon>Euechinoidea</taxon>
        <taxon>Echinacea</taxon>
        <taxon>Camarodonta</taxon>
        <taxon>Echinidea</taxon>
        <taxon>Strongylocentrotidae</taxon>
        <taxon>Strongylocentrotus</taxon>
    </lineage>
</organism>
<dbReference type="PROSITE" id="PS00729">
    <property type="entry name" value="AP_NUCLEASE_F2_1"/>
    <property type="match status" value="1"/>
</dbReference>
<dbReference type="GO" id="GO:0008081">
    <property type="term" value="F:phosphoric diester hydrolase activity"/>
    <property type="evidence" value="ECO:0000318"/>
    <property type="project" value="GO_Central"/>
</dbReference>
<evidence type="ECO:0000256" key="3">
    <source>
        <dbReference type="ARBA" id="ARBA00022723"/>
    </source>
</evidence>
<feature type="compositionally biased region" description="Basic and acidic residues" evidence="8">
    <location>
        <begin position="223"/>
        <end position="243"/>
    </location>
</feature>